<reference evidence="3" key="1">
    <citation type="submission" date="2019-02" db="EMBL/GenBank/DDBJ databases">
        <authorList>
            <person name="Gruber-Vodicka R. H."/>
            <person name="Seah K. B. B."/>
        </authorList>
    </citation>
    <scope>NUCLEOTIDE SEQUENCE</scope>
    <source>
        <strain evidence="3">BECK_BY1</strain>
        <strain evidence="4">BECK_BY2</strain>
        <strain evidence="2">BECK_BY3</strain>
    </source>
</reference>
<evidence type="ECO:0000313" key="3">
    <source>
        <dbReference type="EMBL" id="VFK61283.1"/>
    </source>
</evidence>
<dbReference type="EMBL" id="CAADFY010000149">
    <property type="protein sequence ID" value="VFK58623.1"/>
    <property type="molecule type" value="Genomic_DNA"/>
</dbReference>
<dbReference type="PANTHER" id="PTHR30298">
    <property type="entry name" value="H REPEAT-ASSOCIATED PREDICTED TRANSPOSASE"/>
    <property type="match status" value="1"/>
</dbReference>
<dbReference type="InterPro" id="IPR047647">
    <property type="entry name" value="ISAs1_transpos"/>
</dbReference>
<dbReference type="NCBIfam" id="NF033564">
    <property type="entry name" value="transpos_ISAs1"/>
    <property type="match status" value="1"/>
</dbReference>
<feature type="domain" description="H repeat-associated protein N-terminal" evidence="1">
    <location>
        <begin position="7"/>
        <end position="93"/>
    </location>
</feature>
<dbReference type="InterPro" id="IPR051698">
    <property type="entry name" value="Transposase_11-like"/>
</dbReference>
<evidence type="ECO:0000313" key="4">
    <source>
        <dbReference type="EMBL" id="VFK67424.1"/>
    </source>
</evidence>
<dbReference type="PANTHER" id="PTHR30298:SF0">
    <property type="entry name" value="PROTEIN YBFL-RELATED"/>
    <property type="match status" value="1"/>
</dbReference>
<organism evidence="3">
    <name type="scientific">Candidatus Kentrum sp. TUN</name>
    <dbReference type="NCBI Taxonomy" id="2126343"/>
    <lineage>
        <taxon>Bacteria</taxon>
        <taxon>Pseudomonadati</taxon>
        <taxon>Pseudomonadota</taxon>
        <taxon>Gammaproteobacteria</taxon>
        <taxon>Candidatus Kentrum</taxon>
    </lineage>
</organism>
<dbReference type="AlphaFoldDB" id="A0A451A5K3"/>
<protein>
    <submittedName>
        <fullName evidence="3">DDE_Tnp_1-associated</fullName>
    </submittedName>
</protein>
<evidence type="ECO:0000259" key="1">
    <source>
        <dbReference type="Pfam" id="PF13808"/>
    </source>
</evidence>
<proteinExistence type="predicted"/>
<dbReference type="EMBL" id="CAADFX010000148">
    <property type="protein sequence ID" value="VFK61283.1"/>
    <property type="molecule type" value="Genomic_DNA"/>
</dbReference>
<gene>
    <name evidence="3" type="ORF">BECKTUN1418D_GA0071000_11485</name>
    <name evidence="4" type="ORF">BECKTUN1418E_GA0071001_11464</name>
    <name evidence="2" type="ORF">BECKTUN1418F_GA0071002_11494</name>
</gene>
<name>A0A451A5K3_9GAMM</name>
<accession>A0A451A5K3</accession>
<dbReference type="Pfam" id="PF13808">
    <property type="entry name" value="DDE_Tnp_1_assoc"/>
    <property type="match status" value="1"/>
</dbReference>
<evidence type="ECO:0000313" key="2">
    <source>
        <dbReference type="EMBL" id="VFK58623.1"/>
    </source>
</evidence>
<dbReference type="InterPro" id="IPR032806">
    <property type="entry name" value="YbfD_N"/>
</dbReference>
<dbReference type="EMBL" id="CAADFV010000146">
    <property type="protein sequence ID" value="VFK67424.1"/>
    <property type="molecule type" value="Genomic_DNA"/>
</dbReference>
<sequence length="130" mass="14575">MSSDPISCFRDVKDPRSDKNKLYPLPEILLLCIFAVVSGADGWKSIAEFGRAKLGWLRKFLEFKHEIPSEDCIAWVMAKLSPSTFQECFVAWTKSIAELTDGEPIAIDGKTLRGSRDRRNGRSAIHMVSA</sequence>